<evidence type="ECO:0000256" key="2">
    <source>
        <dbReference type="SAM" id="SignalP"/>
    </source>
</evidence>
<dbReference type="EMBL" id="PDOC01000014">
    <property type="protein sequence ID" value="PIL43441.1"/>
    <property type="molecule type" value="Genomic_DNA"/>
</dbReference>
<reference evidence="3 4" key="1">
    <citation type="submission" date="2017-10" db="EMBL/GenBank/DDBJ databases">
        <title>Massilia psychrophilum sp. nov., a novel purple-pigmented bacterium isolated from Tianshan glacier, Xinjiang Municipality, China.</title>
        <authorList>
            <person name="Wang H."/>
        </authorList>
    </citation>
    <scope>NUCLEOTIDE SEQUENCE [LARGE SCALE GENOMIC DNA]</scope>
    <source>
        <strain evidence="3 4">JCM 30074</strain>
    </source>
</reference>
<keyword evidence="1" id="KW-0802">TPR repeat</keyword>
<dbReference type="OrthoDB" id="192575at2"/>
<gene>
    <name evidence="3" type="ORF">CR105_19510</name>
</gene>
<comment type="caution">
    <text evidence="3">The sequence shown here is derived from an EMBL/GenBank/DDBJ whole genome shotgun (WGS) entry which is preliminary data.</text>
</comment>
<feature type="repeat" description="TPR" evidence="1">
    <location>
        <begin position="273"/>
        <end position="306"/>
    </location>
</feature>
<evidence type="ECO:0008006" key="5">
    <source>
        <dbReference type="Google" id="ProtNLM"/>
    </source>
</evidence>
<evidence type="ECO:0000256" key="1">
    <source>
        <dbReference type="PROSITE-ProRule" id="PRU00339"/>
    </source>
</evidence>
<organism evidence="3 4">
    <name type="scientific">Massilia eurypsychrophila</name>
    <dbReference type="NCBI Taxonomy" id="1485217"/>
    <lineage>
        <taxon>Bacteria</taxon>
        <taxon>Pseudomonadati</taxon>
        <taxon>Pseudomonadota</taxon>
        <taxon>Betaproteobacteria</taxon>
        <taxon>Burkholderiales</taxon>
        <taxon>Oxalobacteraceae</taxon>
        <taxon>Telluria group</taxon>
        <taxon>Massilia</taxon>
    </lineage>
</organism>
<keyword evidence="4" id="KW-1185">Reference proteome</keyword>
<dbReference type="Gene3D" id="1.25.40.10">
    <property type="entry name" value="Tetratricopeptide repeat domain"/>
    <property type="match status" value="2"/>
</dbReference>
<dbReference type="AlphaFoldDB" id="A0A2G8TBM2"/>
<dbReference type="Pfam" id="PF14559">
    <property type="entry name" value="TPR_19"/>
    <property type="match status" value="1"/>
</dbReference>
<feature type="signal peptide" evidence="2">
    <location>
        <begin position="1"/>
        <end position="22"/>
    </location>
</feature>
<evidence type="ECO:0000313" key="3">
    <source>
        <dbReference type="EMBL" id="PIL43441.1"/>
    </source>
</evidence>
<protein>
    <recommendedName>
        <fullName evidence="5">Tetratricopeptide repeat protein</fullName>
    </recommendedName>
</protein>
<evidence type="ECO:0000313" key="4">
    <source>
        <dbReference type="Proteomes" id="UP000230390"/>
    </source>
</evidence>
<keyword evidence="2" id="KW-0732">Signal</keyword>
<dbReference type="InterPro" id="IPR011990">
    <property type="entry name" value="TPR-like_helical_dom_sf"/>
</dbReference>
<dbReference type="Pfam" id="PF13181">
    <property type="entry name" value="TPR_8"/>
    <property type="match status" value="1"/>
</dbReference>
<sequence length="323" mass="34471">MRISHAIAVGALGLLLCAQASANEYSALMKARKFDDVARIASAKLAQDAGNADALVVTSEVALAEGRIDDAVKLGERCIAAQPKVSNCHLAYGNALGTKAVTAGIMSAIGYAGKIRDAFKTAVELDPQNMDARFSLMTYYMQAPGVVGGGTGKAQALAAQTALINPEAGKLMLARLDAADDKFAKAEATVLGMPVSSNEAVAEGQRDLINNLGQKYLSDKKYADSERMFREAQKRFPDSENAVYGMARVQQELGKHREAIAGFEQANAMTRRATSWYRIAKSQQALGDIPNAVASYGKALAFKPALPPKMRADADEQLKLVRQ</sequence>
<dbReference type="Pfam" id="PF13432">
    <property type="entry name" value="TPR_16"/>
    <property type="match status" value="1"/>
</dbReference>
<dbReference type="InterPro" id="IPR019734">
    <property type="entry name" value="TPR_rpt"/>
</dbReference>
<name>A0A2G8TBM2_9BURK</name>
<dbReference type="SMART" id="SM00028">
    <property type="entry name" value="TPR"/>
    <property type="match status" value="3"/>
</dbReference>
<dbReference type="SUPFAM" id="SSF48452">
    <property type="entry name" value="TPR-like"/>
    <property type="match status" value="1"/>
</dbReference>
<dbReference type="PANTHER" id="PTHR12558:SF51">
    <property type="entry name" value="TPR-LIKE PROTEIN"/>
    <property type="match status" value="1"/>
</dbReference>
<dbReference type="PROSITE" id="PS50005">
    <property type="entry name" value="TPR"/>
    <property type="match status" value="1"/>
</dbReference>
<dbReference type="RefSeq" id="WP_099791261.1">
    <property type="nucleotide sequence ID" value="NZ_JBHLYV010000099.1"/>
</dbReference>
<proteinExistence type="predicted"/>
<accession>A0A2G8TBM2</accession>
<dbReference type="GO" id="GO:0051301">
    <property type="term" value="P:cell division"/>
    <property type="evidence" value="ECO:0007669"/>
    <property type="project" value="TreeGrafter"/>
</dbReference>
<dbReference type="Proteomes" id="UP000230390">
    <property type="component" value="Unassembled WGS sequence"/>
</dbReference>
<dbReference type="PANTHER" id="PTHR12558">
    <property type="entry name" value="CELL DIVISION CYCLE 16,23,27"/>
    <property type="match status" value="1"/>
</dbReference>
<feature type="chain" id="PRO_5013842854" description="Tetratricopeptide repeat protein" evidence="2">
    <location>
        <begin position="23"/>
        <end position="323"/>
    </location>
</feature>